<reference evidence="1 2" key="1">
    <citation type="submission" date="2020-11" db="EMBL/GenBank/DDBJ databases">
        <title>P. mediterranea TC4 genome.</title>
        <authorList>
            <person name="Molmeret M."/>
        </authorList>
    </citation>
    <scope>NUCLEOTIDE SEQUENCE [LARGE SCALE GENOMIC DNA]</scope>
    <source>
        <strain evidence="1 2">TC4</strain>
    </source>
</reference>
<evidence type="ECO:0000313" key="2">
    <source>
        <dbReference type="Proteomes" id="UP001194729"/>
    </source>
</evidence>
<dbReference type="EMBL" id="JADKYU010000440">
    <property type="protein sequence ID" value="MBF4984382.1"/>
    <property type="molecule type" value="Genomic_DNA"/>
</dbReference>
<comment type="caution">
    <text evidence="1">The sequence shown here is derived from an EMBL/GenBank/DDBJ whole genome shotgun (WGS) entry which is preliminary data.</text>
</comment>
<protein>
    <submittedName>
        <fullName evidence="1">TerB family tellurite resistance protein</fullName>
    </submittedName>
</protein>
<dbReference type="CDD" id="cd07177">
    <property type="entry name" value="terB_like"/>
    <property type="match status" value="1"/>
</dbReference>
<keyword evidence="2" id="KW-1185">Reference proteome</keyword>
<proteinExistence type="predicted"/>
<organism evidence="1 2">
    <name type="scientific">Nonlabens mediterrranea</name>
    <dbReference type="NCBI Taxonomy" id="1419947"/>
    <lineage>
        <taxon>Bacteria</taxon>
        <taxon>Pseudomonadati</taxon>
        <taxon>Bacteroidota</taxon>
        <taxon>Flavobacteriia</taxon>
        <taxon>Flavobacteriales</taxon>
        <taxon>Flavobacteriaceae</taxon>
        <taxon>Nonlabens</taxon>
    </lineage>
</organism>
<name>A0ABS0A4U0_9FLAO</name>
<dbReference type="Proteomes" id="UP001194729">
    <property type="component" value="Unassembled WGS sequence"/>
</dbReference>
<accession>A0ABS0A4U0</accession>
<dbReference type="SUPFAM" id="SSF158682">
    <property type="entry name" value="TerB-like"/>
    <property type="match status" value="1"/>
</dbReference>
<dbReference type="InterPro" id="IPR029024">
    <property type="entry name" value="TerB-like"/>
</dbReference>
<gene>
    <name evidence="1" type="ORF">FNJ87_08595</name>
</gene>
<evidence type="ECO:0000313" key="1">
    <source>
        <dbReference type="EMBL" id="MBF4984382.1"/>
    </source>
</evidence>
<sequence length="141" mass="16637">MKTLRMTYTIEEKKAILSELIIMAHADQHIKKEELAFIHAIGKRLELDEEELSYMVEHPEELETTVPKNFVKRVVHFHRLMLMMHIDGHVDKAELELLYQTALRYGIRKSTVDTLLNTMERYPHGEIPPSELLSIHQRNHN</sequence>
<dbReference type="Gene3D" id="1.10.3680.10">
    <property type="entry name" value="TerB-like"/>
    <property type="match status" value="1"/>
</dbReference>